<dbReference type="PANTHER" id="PTHR45749:SF23">
    <property type="entry name" value="ZINC FINGER MYM-TYPE PROTEIN 1-LIKE"/>
    <property type="match status" value="1"/>
</dbReference>
<dbReference type="EMBL" id="BMAU01021400">
    <property type="protein sequence ID" value="GFY31734.1"/>
    <property type="molecule type" value="Genomic_DNA"/>
</dbReference>
<name>A0A8X6WBG9_TRICX</name>
<dbReference type="PANTHER" id="PTHR45749">
    <property type="match status" value="1"/>
</dbReference>
<sequence length="120" mass="14361">MLISFTRKENKSVLDKQLKEQLRQDTEYYHNVLKRVVAVIKYLAIRGLAFRYAEEVFSSPHNDSFICALELLAELDPFLREHTEQRELRPKSLISYLSKTIYEQIIEIMDKHKSFKQLQR</sequence>
<dbReference type="Proteomes" id="UP000887159">
    <property type="component" value="Unassembled WGS sequence"/>
</dbReference>
<evidence type="ECO:0000313" key="2">
    <source>
        <dbReference type="Proteomes" id="UP000887159"/>
    </source>
</evidence>
<keyword evidence="2" id="KW-1185">Reference proteome</keyword>
<gene>
    <name evidence="1" type="primary">ZMYM1</name>
    <name evidence="1" type="ORF">TNCV_4200431</name>
</gene>
<dbReference type="AlphaFoldDB" id="A0A8X6WBG9"/>
<organism evidence="1 2">
    <name type="scientific">Trichonephila clavipes</name>
    <name type="common">Golden silk orbweaver</name>
    <name type="synonym">Nephila clavipes</name>
    <dbReference type="NCBI Taxonomy" id="2585209"/>
    <lineage>
        <taxon>Eukaryota</taxon>
        <taxon>Metazoa</taxon>
        <taxon>Ecdysozoa</taxon>
        <taxon>Arthropoda</taxon>
        <taxon>Chelicerata</taxon>
        <taxon>Arachnida</taxon>
        <taxon>Araneae</taxon>
        <taxon>Araneomorphae</taxon>
        <taxon>Entelegynae</taxon>
        <taxon>Araneoidea</taxon>
        <taxon>Nephilidae</taxon>
        <taxon>Trichonephila</taxon>
    </lineage>
</organism>
<comment type="caution">
    <text evidence="1">The sequence shown here is derived from an EMBL/GenBank/DDBJ whole genome shotgun (WGS) entry which is preliminary data.</text>
</comment>
<accession>A0A8X6WBG9</accession>
<protein>
    <submittedName>
        <fullName evidence="1">Zinc finger MYM-type protein 1</fullName>
    </submittedName>
</protein>
<reference evidence="1" key="1">
    <citation type="submission" date="2020-08" db="EMBL/GenBank/DDBJ databases">
        <title>Multicomponent nature underlies the extraordinary mechanical properties of spider dragline silk.</title>
        <authorList>
            <person name="Kono N."/>
            <person name="Nakamura H."/>
            <person name="Mori M."/>
            <person name="Yoshida Y."/>
            <person name="Ohtoshi R."/>
            <person name="Malay A.D."/>
            <person name="Moran D.A.P."/>
            <person name="Tomita M."/>
            <person name="Numata K."/>
            <person name="Arakawa K."/>
        </authorList>
    </citation>
    <scope>NUCLEOTIDE SEQUENCE</scope>
</reference>
<evidence type="ECO:0000313" key="1">
    <source>
        <dbReference type="EMBL" id="GFY31734.1"/>
    </source>
</evidence>
<proteinExistence type="predicted"/>